<comment type="subcellular location">
    <subcellularLocation>
        <location evidence="1">Lysosome membrane</location>
        <topology evidence="1">Multi-pass membrane protein</topology>
    </subcellularLocation>
</comment>
<dbReference type="OrthoDB" id="424834at2759"/>
<evidence type="ECO:0000313" key="11">
    <source>
        <dbReference type="Proteomes" id="UP000595437"/>
    </source>
</evidence>
<dbReference type="SUPFAM" id="SSF103473">
    <property type="entry name" value="MFS general substrate transporter"/>
    <property type="match status" value="1"/>
</dbReference>
<sequence>LMQAIQNIGLALCTMLCGLTVDSYGYIWLEIFFIGWVAIALLCTFAIWIIDIQTTGYLNMGAREREAYGEEIQRRSALKKEKEESQLKEGLRPRTHVEIRNR</sequence>
<evidence type="ECO:0000256" key="9">
    <source>
        <dbReference type="SAM" id="Phobius"/>
    </source>
</evidence>
<evidence type="ECO:0000256" key="7">
    <source>
        <dbReference type="ARBA" id="ARBA00023228"/>
    </source>
</evidence>
<comment type="similarity">
    <text evidence="2">Belongs to the major facilitator superfamily.</text>
</comment>
<proteinExistence type="inferred from homology"/>
<reference evidence="11" key="1">
    <citation type="submission" date="2021-01" db="EMBL/GenBank/DDBJ databases">
        <title>Caligus Genome Assembly.</title>
        <authorList>
            <person name="Gallardo-Escarate C."/>
        </authorList>
    </citation>
    <scope>NUCLEOTIDE SEQUENCE [LARGE SCALE GENOMIC DNA]</scope>
</reference>
<accession>A0A7T8KHL2</accession>
<evidence type="ECO:0000256" key="2">
    <source>
        <dbReference type="ARBA" id="ARBA00008335"/>
    </source>
</evidence>
<evidence type="ECO:0000256" key="1">
    <source>
        <dbReference type="ARBA" id="ARBA00004155"/>
    </source>
</evidence>
<keyword evidence="7" id="KW-0458">Lysosome</keyword>
<dbReference type="AlphaFoldDB" id="A0A7T8KHL2"/>
<evidence type="ECO:0000256" key="5">
    <source>
        <dbReference type="ARBA" id="ARBA00022989"/>
    </source>
</evidence>
<name>A0A7T8KHL2_CALRO</name>
<feature type="transmembrane region" description="Helical" evidence="9">
    <location>
        <begin position="33"/>
        <end position="50"/>
    </location>
</feature>
<feature type="non-terminal residue" evidence="10">
    <location>
        <position position="1"/>
    </location>
</feature>
<keyword evidence="6 9" id="KW-0472">Membrane</keyword>
<dbReference type="PANTHER" id="PTHR23512:SF3">
    <property type="entry name" value="MAJOR FACILITATOR SUPERFAMILY DOMAIN-CONTAINING PROTEIN 1"/>
    <property type="match status" value="1"/>
</dbReference>
<evidence type="ECO:0000256" key="3">
    <source>
        <dbReference type="ARBA" id="ARBA00022448"/>
    </source>
</evidence>
<dbReference type="Proteomes" id="UP000595437">
    <property type="component" value="Chromosome 1"/>
</dbReference>
<dbReference type="GO" id="GO:0005765">
    <property type="term" value="C:lysosomal membrane"/>
    <property type="evidence" value="ECO:0007669"/>
    <property type="project" value="UniProtKB-SubCell"/>
</dbReference>
<keyword evidence="3" id="KW-0813">Transport</keyword>
<dbReference type="InterPro" id="IPR036259">
    <property type="entry name" value="MFS_trans_sf"/>
</dbReference>
<keyword evidence="5 9" id="KW-1133">Transmembrane helix</keyword>
<dbReference type="PANTHER" id="PTHR23512">
    <property type="entry name" value="MAJOR FACILITATOR SUPERFAMILY DOMAIN-CONTAINING PROTEIN 1"/>
    <property type="match status" value="1"/>
</dbReference>
<feature type="region of interest" description="Disordered" evidence="8">
    <location>
        <begin position="79"/>
        <end position="102"/>
    </location>
</feature>
<evidence type="ECO:0000256" key="6">
    <source>
        <dbReference type="ARBA" id="ARBA00023136"/>
    </source>
</evidence>
<evidence type="ECO:0000313" key="10">
    <source>
        <dbReference type="EMBL" id="QQP56005.1"/>
    </source>
</evidence>
<dbReference type="EMBL" id="CP045890">
    <property type="protein sequence ID" value="QQP56005.1"/>
    <property type="molecule type" value="Genomic_DNA"/>
</dbReference>
<organism evidence="10 11">
    <name type="scientific">Caligus rogercresseyi</name>
    <name type="common">Sea louse</name>
    <dbReference type="NCBI Taxonomy" id="217165"/>
    <lineage>
        <taxon>Eukaryota</taxon>
        <taxon>Metazoa</taxon>
        <taxon>Ecdysozoa</taxon>
        <taxon>Arthropoda</taxon>
        <taxon>Crustacea</taxon>
        <taxon>Multicrustacea</taxon>
        <taxon>Hexanauplia</taxon>
        <taxon>Copepoda</taxon>
        <taxon>Siphonostomatoida</taxon>
        <taxon>Caligidae</taxon>
        <taxon>Caligus</taxon>
    </lineage>
</organism>
<keyword evidence="11" id="KW-1185">Reference proteome</keyword>
<evidence type="ECO:0000256" key="4">
    <source>
        <dbReference type="ARBA" id="ARBA00022692"/>
    </source>
</evidence>
<dbReference type="InterPro" id="IPR052187">
    <property type="entry name" value="MFSD1"/>
</dbReference>
<evidence type="ECO:0000256" key="8">
    <source>
        <dbReference type="SAM" id="MobiDB-lite"/>
    </source>
</evidence>
<keyword evidence="4 9" id="KW-0812">Transmembrane</keyword>
<protein>
    <submittedName>
        <fullName evidence="10">Uncharacterized protein</fullName>
    </submittedName>
</protein>
<gene>
    <name evidence="10" type="ORF">FKW44_000522</name>
</gene>